<gene>
    <name evidence="3" type="ORF">C1H76_3769</name>
</gene>
<dbReference type="EMBL" id="PTQR01000050">
    <property type="protein sequence ID" value="TKX23831.1"/>
    <property type="molecule type" value="Genomic_DNA"/>
</dbReference>
<feature type="compositionally biased region" description="Polar residues" evidence="1">
    <location>
        <begin position="220"/>
        <end position="231"/>
    </location>
</feature>
<feature type="compositionally biased region" description="Low complexity" evidence="1">
    <location>
        <begin position="151"/>
        <end position="180"/>
    </location>
</feature>
<evidence type="ECO:0000313" key="3">
    <source>
        <dbReference type="EMBL" id="TKX23831.1"/>
    </source>
</evidence>
<accession>A0A4U7B357</accession>
<feature type="region of interest" description="Disordered" evidence="1">
    <location>
        <begin position="148"/>
        <end position="180"/>
    </location>
</feature>
<feature type="region of interest" description="Disordered" evidence="1">
    <location>
        <begin position="220"/>
        <end position="240"/>
    </location>
</feature>
<name>A0A4U7B357_9PEZI</name>
<feature type="chain" id="PRO_5020938806" evidence="2">
    <location>
        <begin position="18"/>
        <end position="240"/>
    </location>
</feature>
<protein>
    <submittedName>
        <fullName evidence="3">Uncharacterized protein</fullName>
    </submittedName>
</protein>
<dbReference type="Proteomes" id="UP000308133">
    <property type="component" value="Unassembled WGS sequence"/>
</dbReference>
<organism evidence="3 4">
    <name type="scientific">Elsinoe australis</name>
    <dbReference type="NCBI Taxonomy" id="40998"/>
    <lineage>
        <taxon>Eukaryota</taxon>
        <taxon>Fungi</taxon>
        <taxon>Dikarya</taxon>
        <taxon>Ascomycota</taxon>
        <taxon>Pezizomycotina</taxon>
        <taxon>Dothideomycetes</taxon>
        <taxon>Dothideomycetidae</taxon>
        <taxon>Myriangiales</taxon>
        <taxon>Elsinoaceae</taxon>
        <taxon>Elsinoe</taxon>
    </lineage>
</organism>
<reference evidence="3 4" key="1">
    <citation type="submission" date="2018-02" db="EMBL/GenBank/DDBJ databases">
        <title>Draft genome sequences of Elsinoe sp., causing black scab on jojoba.</title>
        <authorList>
            <person name="Stodart B."/>
            <person name="Jeffress S."/>
            <person name="Ash G."/>
            <person name="Arun Chinnappa K."/>
        </authorList>
    </citation>
    <scope>NUCLEOTIDE SEQUENCE [LARGE SCALE GENOMIC DNA]</scope>
    <source>
        <strain evidence="3 4">Hillstone_2</strain>
    </source>
</reference>
<sequence length="240" mass="25031">MRSTKFLLIASAGLVAASPAPAPQELDLAQLAALPDVASGPAASAFNEDVAVSSLIEVSTIATPSVSSSLLRRGLKTTPVKPRLGPTTISKYALTTVKPRVGPTTVRKQAVSTKVAQKSQIVQNYSMPQTTKVTTSILVKPTWRPHKYAKKVSTSSKKTSSKTGTGSKKAAKKTTMTTTTISTESWASPIMRHTTTTKSVASPINRHTTLSPVSPVILATSTGKAQASAQASPALKGYSS</sequence>
<keyword evidence="2" id="KW-0732">Signal</keyword>
<feature type="signal peptide" evidence="2">
    <location>
        <begin position="1"/>
        <end position="17"/>
    </location>
</feature>
<evidence type="ECO:0000256" key="1">
    <source>
        <dbReference type="SAM" id="MobiDB-lite"/>
    </source>
</evidence>
<evidence type="ECO:0000313" key="4">
    <source>
        <dbReference type="Proteomes" id="UP000308133"/>
    </source>
</evidence>
<proteinExistence type="predicted"/>
<evidence type="ECO:0000256" key="2">
    <source>
        <dbReference type="SAM" id="SignalP"/>
    </source>
</evidence>
<comment type="caution">
    <text evidence="3">The sequence shown here is derived from an EMBL/GenBank/DDBJ whole genome shotgun (WGS) entry which is preliminary data.</text>
</comment>
<dbReference type="AlphaFoldDB" id="A0A4U7B357"/>